<protein>
    <submittedName>
        <fullName evidence="6">Rhomboid family intramembrane serine protease</fullName>
    </submittedName>
</protein>
<keyword evidence="3 5" id="KW-1133">Transmembrane helix</keyword>
<evidence type="ECO:0000256" key="5">
    <source>
        <dbReference type="SAM" id="Phobius"/>
    </source>
</evidence>
<evidence type="ECO:0000313" key="6">
    <source>
        <dbReference type="EMBL" id="HIS96463.1"/>
    </source>
</evidence>
<evidence type="ECO:0000256" key="3">
    <source>
        <dbReference type="ARBA" id="ARBA00022989"/>
    </source>
</evidence>
<proteinExistence type="predicted"/>
<dbReference type="GO" id="GO:0008233">
    <property type="term" value="F:peptidase activity"/>
    <property type="evidence" value="ECO:0007669"/>
    <property type="project" value="UniProtKB-KW"/>
</dbReference>
<dbReference type="GO" id="GO:0006508">
    <property type="term" value="P:proteolysis"/>
    <property type="evidence" value="ECO:0007669"/>
    <property type="project" value="UniProtKB-KW"/>
</dbReference>
<reference evidence="6" key="2">
    <citation type="journal article" date="2021" name="PeerJ">
        <title>Extensive microbial diversity within the chicken gut microbiome revealed by metagenomics and culture.</title>
        <authorList>
            <person name="Gilroy R."/>
            <person name="Ravi A."/>
            <person name="Getino M."/>
            <person name="Pursley I."/>
            <person name="Horton D.L."/>
            <person name="Alikhan N.F."/>
            <person name="Baker D."/>
            <person name="Gharbi K."/>
            <person name="Hall N."/>
            <person name="Watson M."/>
            <person name="Adriaenssens E.M."/>
            <person name="Foster-Nyarko E."/>
            <person name="Jarju S."/>
            <person name="Secka A."/>
            <person name="Antonio M."/>
            <person name="Oren A."/>
            <person name="Chaudhuri R.R."/>
            <person name="La Ragione R."/>
            <person name="Hildebrand F."/>
            <person name="Pallen M.J."/>
        </authorList>
    </citation>
    <scope>NUCLEOTIDE SEQUENCE</scope>
    <source>
        <strain evidence="6">ChiHecec3B27-6122</strain>
    </source>
</reference>
<keyword evidence="6" id="KW-0645">Protease</keyword>
<feature type="transmembrane region" description="Helical" evidence="5">
    <location>
        <begin position="135"/>
        <end position="157"/>
    </location>
</feature>
<evidence type="ECO:0000256" key="1">
    <source>
        <dbReference type="ARBA" id="ARBA00004141"/>
    </source>
</evidence>
<gene>
    <name evidence="6" type="ORF">IAD42_00645</name>
</gene>
<feature type="transmembrane region" description="Helical" evidence="5">
    <location>
        <begin position="164"/>
        <end position="184"/>
    </location>
</feature>
<dbReference type="SUPFAM" id="SSF144091">
    <property type="entry name" value="Rhomboid-like"/>
    <property type="match status" value="1"/>
</dbReference>
<comment type="subcellular location">
    <subcellularLocation>
        <location evidence="1">Membrane</location>
        <topology evidence="1">Multi-pass membrane protein</topology>
    </subcellularLocation>
</comment>
<reference evidence="6" key="1">
    <citation type="submission" date="2020-10" db="EMBL/GenBank/DDBJ databases">
        <authorList>
            <person name="Gilroy R."/>
        </authorList>
    </citation>
    <scope>NUCLEOTIDE SEQUENCE</scope>
    <source>
        <strain evidence="6">ChiHecec3B27-6122</strain>
    </source>
</reference>
<evidence type="ECO:0000256" key="2">
    <source>
        <dbReference type="ARBA" id="ARBA00022692"/>
    </source>
</evidence>
<dbReference type="AlphaFoldDB" id="A0A9D1K752"/>
<evidence type="ECO:0000256" key="4">
    <source>
        <dbReference type="ARBA" id="ARBA00023136"/>
    </source>
</evidence>
<dbReference type="InterPro" id="IPR035952">
    <property type="entry name" value="Rhomboid-like_sf"/>
</dbReference>
<sequence>MRGFMKKVDLFCYKHPRFGINNLMMYIVIGTLAVWLLGAMDTTYTITSSLMFNAAAVLKGQVWRLITFVFIPQTGGLWLFLFLYFYYFVGSTLEREWGPGRFTIYYLTGMLMSIIYGFVVYFVTGRSYSMTANYINLSMFFAFATLFPDNMVLLFFIIPIKMKWLAIIDALYFAYAIISDFAAGMGLMSFLPLVAILNYFLFCGGELFYSVMPRKREQRRNTVDFKREVRKIKYETKQKNYMHKCAVCGRTDADYPELEFRYCSRCVGYHCFCQDHINNHVHFTE</sequence>
<comment type="caution">
    <text evidence="6">The sequence shown here is derived from an EMBL/GenBank/DDBJ whole genome shotgun (WGS) entry which is preliminary data.</text>
</comment>
<dbReference type="EMBL" id="DVJS01000016">
    <property type="protein sequence ID" value="HIS96463.1"/>
    <property type="molecule type" value="Genomic_DNA"/>
</dbReference>
<dbReference type="GO" id="GO:0016020">
    <property type="term" value="C:membrane"/>
    <property type="evidence" value="ECO:0007669"/>
    <property type="project" value="UniProtKB-SubCell"/>
</dbReference>
<keyword evidence="4 5" id="KW-0472">Membrane</keyword>
<feature type="transmembrane region" description="Helical" evidence="5">
    <location>
        <begin position="66"/>
        <end position="90"/>
    </location>
</feature>
<evidence type="ECO:0000313" key="7">
    <source>
        <dbReference type="Proteomes" id="UP000886876"/>
    </source>
</evidence>
<feature type="transmembrane region" description="Helical" evidence="5">
    <location>
        <begin position="190"/>
        <end position="211"/>
    </location>
</feature>
<dbReference type="Proteomes" id="UP000886876">
    <property type="component" value="Unassembled WGS sequence"/>
</dbReference>
<keyword evidence="2 5" id="KW-0812">Transmembrane</keyword>
<keyword evidence="6" id="KW-0378">Hydrolase</keyword>
<organism evidence="6 7">
    <name type="scientific">Candidatus Scatomorpha pullistercoris</name>
    <dbReference type="NCBI Taxonomy" id="2840929"/>
    <lineage>
        <taxon>Bacteria</taxon>
        <taxon>Bacillati</taxon>
        <taxon>Bacillota</taxon>
        <taxon>Clostridia</taxon>
        <taxon>Eubacteriales</taxon>
        <taxon>Candidatus Scatomorpha</taxon>
    </lineage>
</organism>
<feature type="transmembrane region" description="Helical" evidence="5">
    <location>
        <begin position="23"/>
        <end position="46"/>
    </location>
</feature>
<name>A0A9D1K752_9FIRM</name>
<accession>A0A9D1K752</accession>
<feature type="transmembrane region" description="Helical" evidence="5">
    <location>
        <begin position="102"/>
        <end position="123"/>
    </location>
</feature>
<dbReference type="Gene3D" id="1.20.1540.10">
    <property type="entry name" value="Rhomboid-like"/>
    <property type="match status" value="1"/>
</dbReference>